<accession>A0A5C3PQN1</accession>
<dbReference type="InterPro" id="IPR036291">
    <property type="entry name" value="NAD(P)-bd_dom_sf"/>
</dbReference>
<dbReference type="InterPro" id="IPR047122">
    <property type="entry name" value="Trans-enoyl_RdTase-like"/>
</dbReference>
<dbReference type="FunCoup" id="A0A5C3PQN1">
    <property type="interactions" value="10"/>
</dbReference>
<sequence length="357" mass="38153">MPSTTMHEVPKIMKALVVLSGNRVEVTEHPVPEVREGDILVKTVAVAQNPTDWKFVDTGRANIGSVSGCDWSGFVVKTGTNVTSPRVGQHVAGFVMGSTFADSGAYGDYVRTPAELSWVVPDGTLSHEEAATMGCAFWTAAQALFHPTRLGLVEPPAKASGEEWVYIHGGSSSVGQFGVQLAALAGYKVITTASQRNFDLVASLGASAVFDYNDPDVVKKVKAAAGDSIQFAFDAVSSADAQAISAAVIALTGGKLIHVLPVNTAVTSRTDVERSYTLIYTSLGREFTYATGQHWPAVPEDKEHMVQFLKKVPQLVKEGKIKPLPVKLWEGGLAAIPEGFKYMKEGKVSAVKIVYRV</sequence>
<dbReference type="SUPFAM" id="SSF51735">
    <property type="entry name" value="NAD(P)-binding Rossmann-fold domains"/>
    <property type="match status" value="1"/>
</dbReference>
<dbReference type="SUPFAM" id="SSF50129">
    <property type="entry name" value="GroES-like"/>
    <property type="match status" value="1"/>
</dbReference>
<dbReference type="SMART" id="SM00829">
    <property type="entry name" value="PKS_ER"/>
    <property type="match status" value="1"/>
</dbReference>
<dbReference type="Pfam" id="PF00107">
    <property type="entry name" value="ADH_zinc_N"/>
    <property type="match status" value="1"/>
</dbReference>
<protein>
    <submittedName>
        <fullName evidence="2">GroES-like protein</fullName>
    </submittedName>
</protein>
<organism evidence="2 3">
    <name type="scientific">Polyporus arcularius HHB13444</name>
    <dbReference type="NCBI Taxonomy" id="1314778"/>
    <lineage>
        <taxon>Eukaryota</taxon>
        <taxon>Fungi</taxon>
        <taxon>Dikarya</taxon>
        <taxon>Basidiomycota</taxon>
        <taxon>Agaricomycotina</taxon>
        <taxon>Agaricomycetes</taxon>
        <taxon>Polyporales</taxon>
        <taxon>Polyporaceae</taxon>
        <taxon>Polyporus</taxon>
    </lineage>
</organism>
<dbReference type="CDD" id="cd08249">
    <property type="entry name" value="enoyl_reductase_like"/>
    <property type="match status" value="1"/>
</dbReference>
<dbReference type="InterPro" id="IPR011032">
    <property type="entry name" value="GroES-like_sf"/>
</dbReference>
<keyword evidence="3" id="KW-1185">Reference proteome</keyword>
<evidence type="ECO:0000313" key="3">
    <source>
        <dbReference type="Proteomes" id="UP000308197"/>
    </source>
</evidence>
<dbReference type="Proteomes" id="UP000308197">
    <property type="component" value="Unassembled WGS sequence"/>
</dbReference>
<evidence type="ECO:0000313" key="2">
    <source>
        <dbReference type="EMBL" id="TFK91752.1"/>
    </source>
</evidence>
<feature type="domain" description="Enoyl reductase (ER)" evidence="1">
    <location>
        <begin position="21"/>
        <end position="351"/>
    </location>
</feature>
<dbReference type="EMBL" id="ML211012">
    <property type="protein sequence ID" value="TFK91752.1"/>
    <property type="molecule type" value="Genomic_DNA"/>
</dbReference>
<dbReference type="STRING" id="1314778.A0A5C3PQN1"/>
<name>A0A5C3PQN1_9APHY</name>
<reference evidence="2 3" key="1">
    <citation type="journal article" date="2019" name="Nat. Ecol. Evol.">
        <title>Megaphylogeny resolves global patterns of mushroom evolution.</title>
        <authorList>
            <person name="Varga T."/>
            <person name="Krizsan K."/>
            <person name="Foldi C."/>
            <person name="Dima B."/>
            <person name="Sanchez-Garcia M."/>
            <person name="Sanchez-Ramirez S."/>
            <person name="Szollosi G.J."/>
            <person name="Szarkandi J.G."/>
            <person name="Papp V."/>
            <person name="Albert L."/>
            <person name="Andreopoulos W."/>
            <person name="Angelini C."/>
            <person name="Antonin V."/>
            <person name="Barry K.W."/>
            <person name="Bougher N.L."/>
            <person name="Buchanan P."/>
            <person name="Buyck B."/>
            <person name="Bense V."/>
            <person name="Catcheside P."/>
            <person name="Chovatia M."/>
            <person name="Cooper J."/>
            <person name="Damon W."/>
            <person name="Desjardin D."/>
            <person name="Finy P."/>
            <person name="Geml J."/>
            <person name="Haridas S."/>
            <person name="Hughes K."/>
            <person name="Justo A."/>
            <person name="Karasinski D."/>
            <person name="Kautmanova I."/>
            <person name="Kiss B."/>
            <person name="Kocsube S."/>
            <person name="Kotiranta H."/>
            <person name="LaButti K.M."/>
            <person name="Lechner B.E."/>
            <person name="Liimatainen K."/>
            <person name="Lipzen A."/>
            <person name="Lukacs Z."/>
            <person name="Mihaltcheva S."/>
            <person name="Morgado L.N."/>
            <person name="Niskanen T."/>
            <person name="Noordeloos M.E."/>
            <person name="Ohm R.A."/>
            <person name="Ortiz-Santana B."/>
            <person name="Ovrebo C."/>
            <person name="Racz N."/>
            <person name="Riley R."/>
            <person name="Savchenko A."/>
            <person name="Shiryaev A."/>
            <person name="Soop K."/>
            <person name="Spirin V."/>
            <person name="Szebenyi C."/>
            <person name="Tomsovsky M."/>
            <person name="Tulloss R.E."/>
            <person name="Uehling J."/>
            <person name="Grigoriev I.V."/>
            <person name="Vagvolgyi C."/>
            <person name="Papp T."/>
            <person name="Martin F.M."/>
            <person name="Miettinen O."/>
            <person name="Hibbett D.S."/>
            <person name="Nagy L.G."/>
        </authorList>
    </citation>
    <scope>NUCLEOTIDE SEQUENCE [LARGE SCALE GENOMIC DNA]</scope>
    <source>
        <strain evidence="2 3">HHB13444</strain>
    </source>
</reference>
<dbReference type="GO" id="GO:0016651">
    <property type="term" value="F:oxidoreductase activity, acting on NAD(P)H"/>
    <property type="evidence" value="ECO:0007669"/>
    <property type="project" value="InterPro"/>
</dbReference>
<gene>
    <name evidence="2" type="ORF">K466DRAFT_643705</name>
</gene>
<dbReference type="Gene3D" id="3.90.180.10">
    <property type="entry name" value="Medium-chain alcohol dehydrogenases, catalytic domain"/>
    <property type="match status" value="1"/>
</dbReference>
<dbReference type="AlphaFoldDB" id="A0A5C3PQN1"/>
<dbReference type="Pfam" id="PF08240">
    <property type="entry name" value="ADH_N"/>
    <property type="match status" value="1"/>
</dbReference>
<dbReference type="PANTHER" id="PTHR45348:SF2">
    <property type="entry name" value="ZINC-TYPE ALCOHOL DEHYDROGENASE-LIKE PROTEIN C2E1P3.01"/>
    <property type="match status" value="1"/>
</dbReference>
<dbReference type="PANTHER" id="PTHR45348">
    <property type="entry name" value="HYPOTHETICAL OXIDOREDUCTASE (EUROFUNG)"/>
    <property type="match status" value="1"/>
</dbReference>
<dbReference type="InParanoid" id="A0A5C3PQN1"/>
<evidence type="ECO:0000259" key="1">
    <source>
        <dbReference type="SMART" id="SM00829"/>
    </source>
</evidence>
<proteinExistence type="predicted"/>
<dbReference type="InterPro" id="IPR013154">
    <property type="entry name" value="ADH-like_N"/>
</dbReference>
<dbReference type="Gene3D" id="3.40.50.720">
    <property type="entry name" value="NAD(P)-binding Rossmann-like Domain"/>
    <property type="match status" value="1"/>
</dbReference>
<dbReference type="InterPro" id="IPR013149">
    <property type="entry name" value="ADH-like_C"/>
</dbReference>
<dbReference type="InterPro" id="IPR020843">
    <property type="entry name" value="ER"/>
</dbReference>